<dbReference type="Proteomes" id="UP000055024">
    <property type="component" value="Unassembled WGS sequence"/>
</dbReference>
<proteinExistence type="predicted"/>
<organism evidence="1 2">
    <name type="scientific">Trichinella zimbabwensis</name>
    <dbReference type="NCBI Taxonomy" id="268475"/>
    <lineage>
        <taxon>Eukaryota</taxon>
        <taxon>Metazoa</taxon>
        <taxon>Ecdysozoa</taxon>
        <taxon>Nematoda</taxon>
        <taxon>Enoplea</taxon>
        <taxon>Dorylaimia</taxon>
        <taxon>Trichinellida</taxon>
        <taxon>Trichinellidae</taxon>
        <taxon>Trichinella</taxon>
    </lineage>
</organism>
<evidence type="ECO:0000313" key="2">
    <source>
        <dbReference type="Proteomes" id="UP000055024"/>
    </source>
</evidence>
<dbReference type="EMBL" id="JYDP01007543">
    <property type="protein sequence ID" value="KRY66529.1"/>
    <property type="molecule type" value="Genomic_DNA"/>
</dbReference>
<name>A0A0V1DZ61_9BILA</name>
<sequence length="35" mass="3943">MGMKVLAAHERPIYAPRLLTRNKIMDTVMMGVNLA</sequence>
<accession>A0A0V1DZ61</accession>
<dbReference type="AlphaFoldDB" id="A0A0V1DZ61"/>
<protein>
    <submittedName>
        <fullName evidence="1">Uncharacterized protein</fullName>
    </submittedName>
</protein>
<evidence type="ECO:0000313" key="1">
    <source>
        <dbReference type="EMBL" id="KRY66529.1"/>
    </source>
</evidence>
<dbReference type="OrthoDB" id="5920270at2759"/>
<gene>
    <name evidence="1" type="ORF">T11_11174</name>
</gene>
<comment type="caution">
    <text evidence="1">The sequence shown here is derived from an EMBL/GenBank/DDBJ whole genome shotgun (WGS) entry which is preliminary data.</text>
</comment>
<keyword evidence="2" id="KW-1185">Reference proteome</keyword>
<reference evidence="1 2" key="1">
    <citation type="submission" date="2015-01" db="EMBL/GenBank/DDBJ databases">
        <title>Evolution of Trichinella species and genotypes.</title>
        <authorList>
            <person name="Korhonen P.K."/>
            <person name="Edoardo P."/>
            <person name="Giuseppe L.R."/>
            <person name="Gasser R.B."/>
        </authorList>
    </citation>
    <scope>NUCLEOTIDE SEQUENCE [LARGE SCALE GENOMIC DNA]</scope>
    <source>
        <strain evidence="1">ISS1029</strain>
    </source>
</reference>